<dbReference type="EMBL" id="JABBWD010000007">
    <property type="protein sequence ID" value="KAG1780791.1"/>
    <property type="molecule type" value="Genomic_DNA"/>
</dbReference>
<evidence type="ECO:0008006" key="4">
    <source>
        <dbReference type="Google" id="ProtNLM"/>
    </source>
</evidence>
<evidence type="ECO:0000256" key="1">
    <source>
        <dbReference type="SAM" id="SignalP"/>
    </source>
</evidence>
<name>A0A9P7A3J8_9AGAM</name>
<proteinExistence type="predicted"/>
<evidence type="ECO:0000313" key="2">
    <source>
        <dbReference type="EMBL" id="KAG1780791.1"/>
    </source>
</evidence>
<evidence type="ECO:0000313" key="3">
    <source>
        <dbReference type="Proteomes" id="UP000714275"/>
    </source>
</evidence>
<keyword evidence="3" id="KW-1185">Reference proteome</keyword>
<feature type="chain" id="PRO_5040273238" description="Secreted protein" evidence="1">
    <location>
        <begin position="26"/>
        <end position="80"/>
    </location>
</feature>
<dbReference type="AlphaFoldDB" id="A0A9P7A3J8"/>
<dbReference type="Proteomes" id="UP000714275">
    <property type="component" value="Unassembled WGS sequence"/>
</dbReference>
<organism evidence="2 3">
    <name type="scientific">Suillus placidus</name>
    <dbReference type="NCBI Taxonomy" id="48579"/>
    <lineage>
        <taxon>Eukaryota</taxon>
        <taxon>Fungi</taxon>
        <taxon>Dikarya</taxon>
        <taxon>Basidiomycota</taxon>
        <taxon>Agaricomycotina</taxon>
        <taxon>Agaricomycetes</taxon>
        <taxon>Agaricomycetidae</taxon>
        <taxon>Boletales</taxon>
        <taxon>Suillineae</taxon>
        <taxon>Suillaceae</taxon>
        <taxon>Suillus</taxon>
    </lineage>
</organism>
<keyword evidence="1" id="KW-0732">Signal</keyword>
<sequence>MKPRSMVSSLWSSLQLLTCVTVCFGCTLRLKGLASHVSNRYQFCNGGFSRPTSRNIHTLALNRHRHNPSPPRSRLSTWQV</sequence>
<reference evidence="2" key="1">
    <citation type="journal article" date="2020" name="New Phytol.">
        <title>Comparative genomics reveals dynamic genome evolution in host specialist ectomycorrhizal fungi.</title>
        <authorList>
            <person name="Lofgren L.A."/>
            <person name="Nguyen N.H."/>
            <person name="Vilgalys R."/>
            <person name="Ruytinx J."/>
            <person name="Liao H.L."/>
            <person name="Branco S."/>
            <person name="Kuo A."/>
            <person name="LaButti K."/>
            <person name="Lipzen A."/>
            <person name="Andreopoulos W."/>
            <person name="Pangilinan J."/>
            <person name="Riley R."/>
            <person name="Hundley H."/>
            <person name="Na H."/>
            <person name="Barry K."/>
            <person name="Grigoriev I.V."/>
            <person name="Stajich J.E."/>
            <person name="Kennedy P.G."/>
        </authorList>
    </citation>
    <scope>NUCLEOTIDE SEQUENCE</scope>
    <source>
        <strain evidence="2">DOB743</strain>
    </source>
</reference>
<protein>
    <recommendedName>
        <fullName evidence="4">Secreted protein</fullName>
    </recommendedName>
</protein>
<gene>
    <name evidence="2" type="ORF">EV702DRAFT_1075716</name>
</gene>
<accession>A0A9P7A3J8</accession>
<feature type="signal peptide" evidence="1">
    <location>
        <begin position="1"/>
        <end position="25"/>
    </location>
</feature>
<comment type="caution">
    <text evidence="2">The sequence shown here is derived from an EMBL/GenBank/DDBJ whole genome shotgun (WGS) entry which is preliminary data.</text>
</comment>